<organism evidence="6 7">
    <name type="scientific">Cherax quadricarinatus</name>
    <name type="common">Australian red claw crayfish</name>
    <dbReference type="NCBI Taxonomy" id="27406"/>
    <lineage>
        <taxon>Eukaryota</taxon>
        <taxon>Metazoa</taxon>
        <taxon>Ecdysozoa</taxon>
        <taxon>Arthropoda</taxon>
        <taxon>Crustacea</taxon>
        <taxon>Multicrustacea</taxon>
        <taxon>Malacostraca</taxon>
        <taxon>Eumalacostraca</taxon>
        <taxon>Eucarida</taxon>
        <taxon>Decapoda</taxon>
        <taxon>Pleocyemata</taxon>
        <taxon>Astacidea</taxon>
        <taxon>Parastacoidea</taxon>
        <taxon>Parastacidae</taxon>
        <taxon>Cherax</taxon>
    </lineage>
</organism>
<feature type="compositionally biased region" description="Low complexity" evidence="4">
    <location>
        <begin position="243"/>
        <end position="257"/>
    </location>
</feature>
<evidence type="ECO:0000313" key="7">
    <source>
        <dbReference type="Proteomes" id="UP001445076"/>
    </source>
</evidence>
<protein>
    <recommendedName>
        <fullName evidence="5">Lebercilin domain-containing protein</fullName>
    </recommendedName>
</protein>
<feature type="compositionally biased region" description="Low complexity" evidence="4">
    <location>
        <begin position="268"/>
        <end position="283"/>
    </location>
</feature>
<evidence type="ECO:0000256" key="4">
    <source>
        <dbReference type="SAM" id="MobiDB-lite"/>
    </source>
</evidence>
<evidence type="ECO:0000256" key="2">
    <source>
        <dbReference type="ARBA" id="ARBA00023054"/>
    </source>
</evidence>
<evidence type="ECO:0000256" key="3">
    <source>
        <dbReference type="SAM" id="Coils"/>
    </source>
</evidence>
<feature type="non-terminal residue" evidence="6">
    <location>
        <position position="1"/>
    </location>
</feature>
<feature type="compositionally biased region" description="Basic residues" evidence="4">
    <location>
        <begin position="258"/>
        <end position="267"/>
    </location>
</feature>
<dbReference type="EMBL" id="JARKIK010000031">
    <property type="protein sequence ID" value="KAK8741233.1"/>
    <property type="molecule type" value="Genomic_DNA"/>
</dbReference>
<comment type="similarity">
    <text evidence="1">Belongs to the LCA5 family.</text>
</comment>
<dbReference type="GO" id="GO:0005930">
    <property type="term" value="C:axoneme"/>
    <property type="evidence" value="ECO:0007669"/>
    <property type="project" value="TreeGrafter"/>
</dbReference>
<evidence type="ECO:0000259" key="5">
    <source>
        <dbReference type="Pfam" id="PF15619"/>
    </source>
</evidence>
<keyword evidence="7" id="KW-1185">Reference proteome</keyword>
<name>A0AAW0XPK4_CHEQU</name>
<evidence type="ECO:0000256" key="1">
    <source>
        <dbReference type="ARBA" id="ARBA00010229"/>
    </source>
</evidence>
<comment type="caution">
    <text evidence="6">The sequence shown here is derived from an EMBL/GenBank/DDBJ whole genome shotgun (WGS) entry which is preliminary data.</text>
</comment>
<feature type="compositionally biased region" description="Polar residues" evidence="4">
    <location>
        <begin position="284"/>
        <end position="293"/>
    </location>
</feature>
<feature type="region of interest" description="Disordered" evidence="4">
    <location>
        <begin position="232"/>
        <end position="359"/>
    </location>
</feature>
<feature type="domain" description="Lebercilin" evidence="5">
    <location>
        <begin position="39"/>
        <end position="228"/>
    </location>
</feature>
<proteinExistence type="inferred from homology"/>
<dbReference type="Proteomes" id="UP001445076">
    <property type="component" value="Unassembled WGS sequence"/>
</dbReference>
<dbReference type="InterPro" id="IPR028933">
    <property type="entry name" value="Lebercilin_dom"/>
</dbReference>
<dbReference type="InterPro" id="IPR026188">
    <property type="entry name" value="Lebercilin-like"/>
</dbReference>
<sequence>EHSRSGSALSSAVSRQKSTRTLVEVTTRLTHANEGQLYRLLSAKRNHIQDLSSDVIFLHNRIKELEEQNRLLVRMGKRQEAALARYQDAKSELPHIIEAHKIEINVLQEKLRRSTEVNRRNTEKLKVTDNRIIKLTDEVTRLRELSRKRNLPEREELNKKLSAASKILQDKEKELEEAQHRLIVIEKSLKQQVQAEVARHRATARKLYNLQCQHNKLHDTLMERERELEALEQYQSRGERGDSSSTTAASSRSGSLSARHKSGRKRGSGSSDTTTSGIISAIDVSSTSDSRTSLALDASGRLPPISSDGRRRQDAAGSSIIPGSSVSPEVLARPTRQRPNPNTKENGEGRRMGAARRNC</sequence>
<evidence type="ECO:0000313" key="6">
    <source>
        <dbReference type="EMBL" id="KAK8741233.1"/>
    </source>
</evidence>
<feature type="compositionally biased region" description="Low complexity" evidence="4">
    <location>
        <begin position="315"/>
        <end position="330"/>
    </location>
</feature>
<feature type="coiled-coil region" evidence="3">
    <location>
        <begin position="154"/>
        <end position="188"/>
    </location>
</feature>
<dbReference type="PANTHER" id="PTHR16650:SF6">
    <property type="entry name" value="GH21622P"/>
    <property type="match status" value="1"/>
</dbReference>
<feature type="non-terminal residue" evidence="6">
    <location>
        <position position="359"/>
    </location>
</feature>
<dbReference type="Pfam" id="PF15619">
    <property type="entry name" value="Lebercilin"/>
    <property type="match status" value="1"/>
</dbReference>
<dbReference type="GO" id="GO:0042073">
    <property type="term" value="P:intraciliary transport"/>
    <property type="evidence" value="ECO:0007669"/>
    <property type="project" value="TreeGrafter"/>
</dbReference>
<keyword evidence="2 3" id="KW-0175">Coiled coil</keyword>
<dbReference type="AlphaFoldDB" id="A0AAW0XPK4"/>
<dbReference type="PANTHER" id="PTHR16650">
    <property type="entry name" value="C21ORF13-RELATED"/>
    <property type="match status" value="1"/>
</dbReference>
<reference evidence="6 7" key="1">
    <citation type="journal article" date="2024" name="BMC Genomics">
        <title>Genome assembly of redclaw crayfish (Cherax quadricarinatus) provides insights into its immune adaptation and hypoxia tolerance.</title>
        <authorList>
            <person name="Liu Z."/>
            <person name="Zheng J."/>
            <person name="Li H."/>
            <person name="Fang K."/>
            <person name="Wang S."/>
            <person name="He J."/>
            <person name="Zhou D."/>
            <person name="Weng S."/>
            <person name="Chi M."/>
            <person name="Gu Z."/>
            <person name="He J."/>
            <person name="Li F."/>
            <person name="Wang M."/>
        </authorList>
    </citation>
    <scope>NUCLEOTIDE SEQUENCE [LARGE SCALE GENOMIC DNA]</scope>
    <source>
        <strain evidence="6">ZL_2023a</strain>
    </source>
</reference>
<gene>
    <name evidence="6" type="ORF">OTU49_002572</name>
</gene>
<accession>A0AAW0XPK4</accession>